<keyword evidence="9 12" id="KW-0560">Oxidoreductase</keyword>
<gene>
    <name evidence="16" type="primary">dusB</name>
    <name evidence="16" type="ORF">ENV54_11135</name>
</gene>
<evidence type="ECO:0000256" key="14">
    <source>
        <dbReference type="PIRSR" id="PIRSR006621-2"/>
    </source>
</evidence>
<dbReference type="PANTHER" id="PTHR45846:SF1">
    <property type="entry name" value="TRNA-DIHYDROURIDINE(47) SYNTHASE [NAD(P)(+)]-LIKE"/>
    <property type="match status" value="1"/>
</dbReference>
<evidence type="ECO:0000256" key="9">
    <source>
        <dbReference type="ARBA" id="ARBA00023002"/>
    </source>
</evidence>
<keyword evidence="14" id="KW-0547">Nucleotide-binding</keyword>
<evidence type="ECO:0000256" key="12">
    <source>
        <dbReference type="PIRNR" id="PIRNR006621"/>
    </source>
</evidence>
<comment type="cofactor">
    <cofactor evidence="1 12 14">
        <name>FMN</name>
        <dbReference type="ChEBI" id="CHEBI:58210"/>
    </cofactor>
</comment>
<evidence type="ECO:0000259" key="15">
    <source>
        <dbReference type="Pfam" id="PF01207"/>
    </source>
</evidence>
<evidence type="ECO:0000256" key="3">
    <source>
        <dbReference type="ARBA" id="ARBA00022555"/>
    </source>
</evidence>
<dbReference type="GO" id="GO:0050660">
    <property type="term" value="F:flavin adenine dinucleotide binding"/>
    <property type="evidence" value="ECO:0007669"/>
    <property type="project" value="InterPro"/>
</dbReference>
<evidence type="ECO:0000256" key="11">
    <source>
        <dbReference type="ARBA" id="ARBA00048802"/>
    </source>
</evidence>
<dbReference type="InterPro" id="IPR035587">
    <property type="entry name" value="DUS-like_FMN-bd"/>
</dbReference>
<feature type="binding site" evidence="14">
    <location>
        <begin position="16"/>
        <end position="18"/>
    </location>
    <ligand>
        <name>FMN</name>
        <dbReference type="ChEBI" id="CHEBI:58210"/>
    </ligand>
</feature>
<feature type="binding site" evidence="14">
    <location>
        <position position="138"/>
    </location>
    <ligand>
        <name>FMN</name>
        <dbReference type="ChEBI" id="CHEBI:58210"/>
    </ligand>
</feature>
<feature type="binding site" evidence="14">
    <location>
        <begin position="199"/>
        <end position="201"/>
    </location>
    <ligand>
        <name>FMN</name>
        <dbReference type="ChEBI" id="CHEBI:58210"/>
    </ligand>
</feature>
<evidence type="ECO:0000256" key="4">
    <source>
        <dbReference type="ARBA" id="ARBA00022630"/>
    </source>
</evidence>
<dbReference type="Gene3D" id="1.10.1200.80">
    <property type="entry name" value="Putative flavin oxidoreducatase, domain 2"/>
    <property type="match status" value="1"/>
</dbReference>
<dbReference type="InterPro" id="IPR004652">
    <property type="entry name" value="DusB-like"/>
</dbReference>
<feature type="domain" description="DUS-like FMN-binding" evidence="15">
    <location>
        <begin position="14"/>
        <end position="313"/>
    </location>
</feature>
<feature type="binding site" evidence="14">
    <location>
        <position position="69"/>
    </location>
    <ligand>
        <name>FMN</name>
        <dbReference type="ChEBI" id="CHEBI:58210"/>
    </ligand>
</feature>
<evidence type="ECO:0000256" key="5">
    <source>
        <dbReference type="ARBA" id="ARBA00022643"/>
    </source>
</evidence>
<keyword evidence="8" id="KW-0694">RNA-binding</keyword>
<proteinExistence type="inferred from homology"/>
<dbReference type="Pfam" id="PF01207">
    <property type="entry name" value="Dus"/>
    <property type="match status" value="1"/>
</dbReference>
<keyword evidence="6 12" id="KW-0819">tRNA processing</keyword>
<comment type="catalytic activity">
    <reaction evidence="10">
        <text>a 5,6-dihydrouridine in tRNA + NADP(+) = a uridine in tRNA + NADPH + H(+)</text>
        <dbReference type="Rhea" id="RHEA:23624"/>
        <dbReference type="Rhea" id="RHEA-COMP:13339"/>
        <dbReference type="Rhea" id="RHEA-COMP:13887"/>
        <dbReference type="ChEBI" id="CHEBI:15378"/>
        <dbReference type="ChEBI" id="CHEBI:57783"/>
        <dbReference type="ChEBI" id="CHEBI:58349"/>
        <dbReference type="ChEBI" id="CHEBI:65315"/>
        <dbReference type="ChEBI" id="CHEBI:74443"/>
    </reaction>
</comment>
<dbReference type="EMBL" id="DTGT01000363">
    <property type="protein sequence ID" value="HGH61838.1"/>
    <property type="molecule type" value="Genomic_DNA"/>
</dbReference>
<dbReference type="InterPro" id="IPR001269">
    <property type="entry name" value="DUS_fam"/>
</dbReference>
<sequence length="322" mass="35331">MKIGKLEVEGNVFLAPMAGITDIPFRKTVERFGVSALWTEMMSSYAVVAAFDKLPDADFPQHAVPVFCQVSGNDPTVMARAAVILQEKGAKAIDINMGCPARRVVQKGAGAALMQNEPLARKIIAAVRRVTNVALTVKIRSGWDEKKQNASEFAKMLELEGADAIIVHSRVRSNRHSGPASLSVIRGVKESVGIPVIGNGGVVDIATARTMLGETGCDGIMIGRGALGRPWFPQQVMENLGPGTPENKPAITILKVIQMHYSFAYQRWGIEKTVRRMRKHLGWYSRGFPHGAEFREQVFREDDPARIGELVETFFGEAFVEQ</sequence>
<evidence type="ECO:0000256" key="13">
    <source>
        <dbReference type="PIRSR" id="PIRSR006621-1"/>
    </source>
</evidence>
<dbReference type="GO" id="GO:0000049">
    <property type="term" value="F:tRNA binding"/>
    <property type="evidence" value="ECO:0007669"/>
    <property type="project" value="UniProtKB-KW"/>
</dbReference>
<accession>A0A7C4ASX4</accession>
<dbReference type="CDD" id="cd02801">
    <property type="entry name" value="DUS_like_FMN"/>
    <property type="match status" value="1"/>
</dbReference>
<reference evidence="16" key="1">
    <citation type="journal article" date="2020" name="mSystems">
        <title>Genome- and Community-Level Interaction Insights into Carbon Utilization and Element Cycling Functions of Hydrothermarchaeota in Hydrothermal Sediment.</title>
        <authorList>
            <person name="Zhou Z."/>
            <person name="Liu Y."/>
            <person name="Xu W."/>
            <person name="Pan J."/>
            <person name="Luo Z.H."/>
            <person name="Li M."/>
        </authorList>
    </citation>
    <scope>NUCLEOTIDE SEQUENCE [LARGE SCALE GENOMIC DNA]</scope>
    <source>
        <strain evidence="16">SpSt-769</strain>
    </source>
</reference>
<keyword evidence="5 12" id="KW-0288">FMN</keyword>
<evidence type="ECO:0000256" key="6">
    <source>
        <dbReference type="ARBA" id="ARBA00022694"/>
    </source>
</evidence>
<evidence type="ECO:0000256" key="10">
    <source>
        <dbReference type="ARBA" id="ARBA00048205"/>
    </source>
</evidence>
<keyword evidence="3" id="KW-0820">tRNA-binding</keyword>
<comment type="function">
    <text evidence="2 12">Catalyzes the synthesis of 5,6-dihydrouridine (D), a modified base found in the D-loop of most tRNAs, via the reduction of the C5-C6 double bond in target uridines.</text>
</comment>
<feature type="binding site" evidence="14">
    <location>
        <begin position="223"/>
        <end position="224"/>
    </location>
    <ligand>
        <name>FMN</name>
        <dbReference type="ChEBI" id="CHEBI:58210"/>
    </ligand>
</feature>
<dbReference type="Gene3D" id="3.20.20.70">
    <property type="entry name" value="Aldolase class I"/>
    <property type="match status" value="1"/>
</dbReference>
<dbReference type="InterPro" id="IPR013785">
    <property type="entry name" value="Aldolase_TIM"/>
</dbReference>
<dbReference type="PIRSF" id="PIRSF006621">
    <property type="entry name" value="Dus"/>
    <property type="match status" value="1"/>
</dbReference>
<dbReference type="NCBIfam" id="TIGR00737">
    <property type="entry name" value="nifR3_yhdG"/>
    <property type="match status" value="1"/>
</dbReference>
<evidence type="ECO:0000256" key="8">
    <source>
        <dbReference type="ARBA" id="ARBA00022884"/>
    </source>
</evidence>
<feature type="active site" description="Proton donor" evidence="13">
    <location>
        <position position="99"/>
    </location>
</feature>
<comment type="similarity">
    <text evidence="12">Belongs to the dus family.</text>
</comment>
<protein>
    <recommendedName>
        <fullName evidence="12">tRNA-dihydrouridine synthase</fullName>
        <ecNumber evidence="12">1.3.1.-</ecNumber>
    </recommendedName>
</protein>
<dbReference type="EC" id="1.3.1.-" evidence="12"/>
<dbReference type="AlphaFoldDB" id="A0A7C4ASX4"/>
<organism evidence="16">
    <name type="scientific">Desulfomonile tiedjei</name>
    <dbReference type="NCBI Taxonomy" id="2358"/>
    <lineage>
        <taxon>Bacteria</taxon>
        <taxon>Pseudomonadati</taxon>
        <taxon>Thermodesulfobacteriota</taxon>
        <taxon>Desulfomonilia</taxon>
        <taxon>Desulfomonilales</taxon>
        <taxon>Desulfomonilaceae</taxon>
        <taxon>Desulfomonile</taxon>
    </lineage>
</organism>
<evidence type="ECO:0000256" key="7">
    <source>
        <dbReference type="ARBA" id="ARBA00022857"/>
    </source>
</evidence>
<keyword evidence="4 12" id="KW-0285">Flavoprotein</keyword>
<name>A0A7C4ASX4_9BACT</name>
<comment type="catalytic activity">
    <reaction evidence="11">
        <text>a 5,6-dihydrouridine in tRNA + NAD(+) = a uridine in tRNA + NADH + H(+)</text>
        <dbReference type="Rhea" id="RHEA:54452"/>
        <dbReference type="Rhea" id="RHEA-COMP:13339"/>
        <dbReference type="Rhea" id="RHEA-COMP:13887"/>
        <dbReference type="ChEBI" id="CHEBI:15378"/>
        <dbReference type="ChEBI" id="CHEBI:57540"/>
        <dbReference type="ChEBI" id="CHEBI:57945"/>
        <dbReference type="ChEBI" id="CHEBI:65315"/>
        <dbReference type="ChEBI" id="CHEBI:74443"/>
    </reaction>
</comment>
<dbReference type="InterPro" id="IPR018517">
    <property type="entry name" value="tRNA_hU_synthase_CS"/>
</dbReference>
<dbReference type="PANTHER" id="PTHR45846">
    <property type="entry name" value="TRNA-DIHYDROURIDINE(47) SYNTHASE [NAD(P)(+)]-LIKE"/>
    <property type="match status" value="1"/>
</dbReference>
<keyword evidence="7" id="KW-0521">NADP</keyword>
<dbReference type="GO" id="GO:0017150">
    <property type="term" value="F:tRNA dihydrouridine synthase activity"/>
    <property type="evidence" value="ECO:0007669"/>
    <property type="project" value="InterPro"/>
</dbReference>
<dbReference type="SUPFAM" id="SSF51395">
    <property type="entry name" value="FMN-linked oxidoreductases"/>
    <property type="match status" value="1"/>
</dbReference>
<evidence type="ECO:0000313" key="16">
    <source>
        <dbReference type="EMBL" id="HGH61838.1"/>
    </source>
</evidence>
<dbReference type="PROSITE" id="PS01136">
    <property type="entry name" value="UPF0034"/>
    <property type="match status" value="1"/>
</dbReference>
<evidence type="ECO:0000256" key="1">
    <source>
        <dbReference type="ARBA" id="ARBA00001917"/>
    </source>
</evidence>
<dbReference type="InterPro" id="IPR024036">
    <property type="entry name" value="tRNA-dHydroUridine_Synthase_C"/>
</dbReference>
<evidence type="ECO:0000256" key="2">
    <source>
        <dbReference type="ARBA" id="ARBA00002790"/>
    </source>
</evidence>
<feature type="binding site" evidence="14">
    <location>
        <position position="168"/>
    </location>
    <ligand>
        <name>FMN</name>
        <dbReference type="ChEBI" id="CHEBI:58210"/>
    </ligand>
</feature>
<comment type="caution">
    <text evidence="16">The sequence shown here is derived from an EMBL/GenBank/DDBJ whole genome shotgun (WGS) entry which is preliminary data.</text>
</comment>